<dbReference type="EMBL" id="AP014862">
    <property type="protein sequence ID" value="BAU75947.1"/>
    <property type="molecule type" value="Genomic_DNA"/>
</dbReference>
<name>A0AAD1C346_METFU</name>
<evidence type="ECO:0000313" key="2">
    <source>
        <dbReference type="Proteomes" id="UP000218554"/>
    </source>
</evidence>
<evidence type="ECO:0000313" key="1">
    <source>
        <dbReference type="EMBL" id="BAU75947.1"/>
    </source>
</evidence>
<proteinExistence type="predicted"/>
<accession>A0AAD1C346</accession>
<protein>
    <recommendedName>
        <fullName evidence="3">Baseplate protein J-like domain-containing protein</fullName>
    </recommendedName>
</protein>
<reference evidence="1 2" key="2">
    <citation type="journal article" date="2017" name="Int. J. Syst. Evol. Microbiol.">
        <title>Pseudomonas furukawaii sp. nov., a polychlorinated biphenyl-degrading bacterium isolated from biphenyl-contaminated soil in Japan.</title>
        <authorList>
            <person name="Kimura N."/>
            <person name="Watanabe T."/>
            <person name="Suenaga H."/>
            <person name="Fujihara H."/>
            <person name="Futagami T."/>
            <person name="Goto M."/>
            <person name="Hanada S."/>
            <person name="Hirose J."/>
        </authorList>
    </citation>
    <scope>NUCLEOTIDE SEQUENCE [LARGE SCALE GENOMIC DNA]</scope>
    <source>
        <strain evidence="2">DSM 10086 / NBRC 110670 / KF707</strain>
    </source>
</reference>
<dbReference type="RefSeq" id="WP_003450412.1">
    <property type="nucleotide sequence ID" value="NZ_AJMR01000110.1"/>
</dbReference>
<dbReference type="Proteomes" id="UP000218554">
    <property type="component" value="Chromosome"/>
</dbReference>
<dbReference type="KEGG" id="pfuw:KF707C_42590"/>
<keyword evidence="2" id="KW-1185">Reference proteome</keyword>
<organism evidence="1 2">
    <name type="scientific">Metapseudomonas furukawaii</name>
    <name type="common">Pseudomonas furukawaii</name>
    <dbReference type="NCBI Taxonomy" id="1149133"/>
    <lineage>
        <taxon>Bacteria</taxon>
        <taxon>Pseudomonadati</taxon>
        <taxon>Pseudomonadota</taxon>
        <taxon>Gammaproteobacteria</taxon>
        <taxon>Pseudomonadales</taxon>
        <taxon>Pseudomonadaceae</taxon>
        <taxon>Metapseudomonas</taxon>
    </lineage>
</organism>
<sequence length="884" mass="95065">MPCDPLIKDPFIFPRPIDNRPGLPRIAYRIGRYADFLEAMTRSIDAAPELAAWTHRGADDPGIALLQGAAVLGDILSFYQEHYANEAYLRTAAWRESVAELVRLTGYRLAPGIGGRATLAVEVRGDGPLTLRAGFPVKADLQDLPDPADFQTDAELLAWPHLGRFNLYRPRAYAATLAAGATRFELHSVGNASDSASLDAFELKPGDQLLLMSAEPGWTSSGSNLTPQQAPQQVRVKTVNRLLGRVIVEIDAPLQNSWNQPVAAWRVGRSFRHFGHNAPTRTVTSKKSGSEIVGAFESDTGFQRHLYPHDCTNTSASIALPADLMPLDAEVSDLRPGMRVVVQVRVARSGMTGAVPLALVRKVLAVRSATLGFGNLNGASSLLSLDQPLIRHAMSGSPWSDVRDFLIREITSPALSLKPVSTPSSAAFASGSGALFFHGSAAQARALAGRRLYLRHPDGRSVELTCTSGPNSFPTPTPDVARPWLLNFDRPPTPFTRADFDEAEPRVTVYGNLVDTSQGKAEHEAVLGNGDNRQRWQTFPLPKSPLTWFLSADAVPPHTPALEVWVEGRLWTRVDSFYGHGPDEPLYIVREDAEGRSFVQFGDGETGARLPSGLKNVLARYRSGVGARGPIKPGATPTAGERPAGFDKVALAGIVSGGADPEPGDKAREAAPGKVQSLGRLVSIRDYENETLAVPGVVRAAAAWDLHGGVPAVILRVLLAAGREAEFAAVQATLAHAQRCRGPDRFPLVVQQARPRQVFLDLGYARDPRYRQEEVEAALRASLGLAAHVADERSGLFGLHARRLGEPEYASRVEGRAQNVAGVLWCRVTAFGLFAPGLDATATLPAAPRPLAQVLPCSPFELLQLAAPHLTLTPVADPSAGECP</sequence>
<gene>
    <name evidence="1" type="ORF">KF707C_42590</name>
</gene>
<dbReference type="AlphaFoldDB" id="A0AAD1C346"/>
<evidence type="ECO:0008006" key="3">
    <source>
        <dbReference type="Google" id="ProtNLM"/>
    </source>
</evidence>
<reference evidence="2" key="1">
    <citation type="submission" date="2015-05" db="EMBL/GenBank/DDBJ databases">
        <title>Draft genome sequencing of a biphenyl-degrading bacterium, Pseudomonas balearica KF707 (=NBRC110670).</title>
        <authorList>
            <person name="Kimura N."/>
            <person name="Hirose J."/>
            <person name="Watanabe T."/>
            <person name="Suenaga H."/>
            <person name="Fujihara H."/>
            <person name="Noguchi M."/>
            <person name="Hashimoto M."/>
            <person name="Shimodaira J."/>
            <person name="Tsuchikane K."/>
            <person name="Hosoyama A."/>
            <person name="Yamazoe A."/>
            <person name="Fujita N."/>
            <person name="Furukawa K."/>
        </authorList>
    </citation>
    <scope>NUCLEOTIDE SEQUENCE [LARGE SCALE GENOMIC DNA]</scope>
    <source>
        <strain evidence="2">DSM 10086 / NBRC 110670 / KF707</strain>
    </source>
</reference>